<keyword evidence="6 8" id="KW-1133">Transmembrane helix</keyword>
<dbReference type="EMBL" id="JAGFOA010000006">
    <property type="protein sequence ID" value="MBO3664595.1"/>
    <property type="molecule type" value="Genomic_DNA"/>
</dbReference>
<organism evidence="10 11">
    <name type="scientific">Microbacterium stercoris</name>
    <dbReference type="NCBI Taxonomy" id="2820289"/>
    <lineage>
        <taxon>Bacteria</taxon>
        <taxon>Bacillati</taxon>
        <taxon>Actinomycetota</taxon>
        <taxon>Actinomycetes</taxon>
        <taxon>Micrococcales</taxon>
        <taxon>Microbacteriaceae</taxon>
        <taxon>Microbacterium</taxon>
    </lineage>
</organism>
<dbReference type="GO" id="GO:0005886">
    <property type="term" value="C:plasma membrane"/>
    <property type="evidence" value="ECO:0007669"/>
    <property type="project" value="UniProtKB-SubCell"/>
</dbReference>
<dbReference type="AlphaFoldDB" id="A0A939QLT8"/>
<feature type="transmembrane region" description="Helical" evidence="8">
    <location>
        <begin position="181"/>
        <end position="201"/>
    </location>
</feature>
<reference evidence="10" key="1">
    <citation type="submission" date="2021-03" db="EMBL/GenBank/DDBJ databases">
        <title>Microbacterium sp. nov., a novel actinobacterium isolated from cow dung.</title>
        <authorList>
            <person name="Zhang L."/>
        </authorList>
    </citation>
    <scope>NUCLEOTIDE SEQUENCE</scope>
    <source>
        <strain evidence="10">NEAU-LLB</strain>
    </source>
</reference>
<keyword evidence="11" id="KW-1185">Reference proteome</keyword>
<accession>A0A939QLT8</accession>
<feature type="domain" description="MotA/TolQ/ExbB proton channel" evidence="9">
    <location>
        <begin position="103"/>
        <end position="218"/>
    </location>
</feature>
<feature type="transmembrane region" description="Helical" evidence="8">
    <location>
        <begin position="34"/>
        <end position="53"/>
    </location>
</feature>
<dbReference type="Proteomes" id="UP000680132">
    <property type="component" value="Unassembled WGS sequence"/>
</dbReference>
<comment type="similarity">
    <text evidence="2">Belongs to the MotA family.</text>
</comment>
<dbReference type="GO" id="GO:0071978">
    <property type="term" value="P:bacterial-type flagellum-dependent swarming motility"/>
    <property type="evidence" value="ECO:0007669"/>
    <property type="project" value="InterPro"/>
</dbReference>
<gene>
    <name evidence="10" type="ORF">J5V96_13940</name>
</gene>
<evidence type="ECO:0000256" key="8">
    <source>
        <dbReference type="SAM" id="Phobius"/>
    </source>
</evidence>
<keyword evidence="4" id="KW-1003">Cell membrane</keyword>
<dbReference type="PANTHER" id="PTHR30433">
    <property type="entry name" value="CHEMOTAXIS PROTEIN MOTA"/>
    <property type="match status" value="1"/>
</dbReference>
<evidence type="ECO:0000313" key="11">
    <source>
        <dbReference type="Proteomes" id="UP000680132"/>
    </source>
</evidence>
<keyword evidence="3" id="KW-0813">Transport</keyword>
<evidence type="ECO:0000313" key="10">
    <source>
        <dbReference type="EMBL" id="MBO3664595.1"/>
    </source>
</evidence>
<protein>
    <submittedName>
        <fullName evidence="10">MotA/TolQ/ExbB proton channel family protein</fullName>
    </submittedName>
</protein>
<evidence type="ECO:0000256" key="2">
    <source>
        <dbReference type="ARBA" id="ARBA00008038"/>
    </source>
</evidence>
<dbReference type="GO" id="GO:0006935">
    <property type="term" value="P:chemotaxis"/>
    <property type="evidence" value="ECO:0007669"/>
    <property type="project" value="InterPro"/>
</dbReference>
<dbReference type="InterPro" id="IPR002898">
    <property type="entry name" value="MotA_ExbB_proton_chnl"/>
</dbReference>
<evidence type="ECO:0000259" key="9">
    <source>
        <dbReference type="Pfam" id="PF01618"/>
    </source>
</evidence>
<dbReference type="InterPro" id="IPR000540">
    <property type="entry name" value="Flag_MotA_CS"/>
</dbReference>
<keyword evidence="5 8" id="KW-0812">Transmembrane</keyword>
<evidence type="ECO:0000256" key="3">
    <source>
        <dbReference type="ARBA" id="ARBA00022448"/>
    </source>
</evidence>
<evidence type="ECO:0000256" key="6">
    <source>
        <dbReference type="ARBA" id="ARBA00022989"/>
    </source>
</evidence>
<sequence>MDIAFLLGLLLALGSLYAAITIEHASLSALFLPGPMVLVFGGTIAVGIASATLRDSIAAVKALPRAITGDKRTAASMIDQVVLFAEKARAEGLLSLEQLVPDTDDAFVKQALQSIADGQDADDLRIMLEDEISSTAARNRTSAKFFATLGGYAPTVGIIGTVVSLTHVLEQLDDPSSLGPMIAAAFVATLWGLLSANFLWLPIGNRLQRLGELELERMTLVMEGMLAVQAGAPPQLVEERLQALVSDRPRAKAPKPAPELIEAP</sequence>
<keyword evidence="7 8" id="KW-0472">Membrane</keyword>
<dbReference type="Pfam" id="PF01618">
    <property type="entry name" value="MotA_ExbB"/>
    <property type="match status" value="1"/>
</dbReference>
<evidence type="ECO:0000256" key="5">
    <source>
        <dbReference type="ARBA" id="ARBA00022692"/>
    </source>
</evidence>
<comment type="caution">
    <text evidence="10">The sequence shown here is derived from an EMBL/GenBank/DDBJ whole genome shotgun (WGS) entry which is preliminary data.</text>
</comment>
<comment type="subcellular location">
    <subcellularLocation>
        <location evidence="1">Cell membrane</location>
        <topology evidence="1">Multi-pass membrane protein</topology>
    </subcellularLocation>
</comment>
<evidence type="ECO:0000256" key="7">
    <source>
        <dbReference type="ARBA" id="ARBA00023136"/>
    </source>
</evidence>
<dbReference type="PROSITE" id="PS01307">
    <property type="entry name" value="MOTA"/>
    <property type="match status" value="1"/>
</dbReference>
<evidence type="ECO:0000256" key="1">
    <source>
        <dbReference type="ARBA" id="ARBA00004651"/>
    </source>
</evidence>
<dbReference type="InterPro" id="IPR047055">
    <property type="entry name" value="MotA-like"/>
</dbReference>
<name>A0A939QLT8_9MICO</name>
<dbReference type="RefSeq" id="WP_208504380.1">
    <property type="nucleotide sequence ID" value="NZ_JAGFOA010000006.1"/>
</dbReference>
<proteinExistence type="inferred from homology"/>
<evidence type="ECO:0000256" key="4">
    <source>
        <dbReference type="ARBA" id="ARBA00022475"/>
    </source>
</evidence>
<feature type="transmembrane region" description="Helical" evidence="8">
    <location>
        <begin position="145"/>
        <end position="169"/>
    </location>
</feature>